<sequence>MSWDNWGEWHIDHIKPVAQFKREGITDPKIINALSNLQPLWAEENLKKSDKTLDEDF</sequence>
<dbReference type="EMBL" id="MG957431">
    <property type="protein sequence ID" value="AVH85447.1"/>
    <property type="molecule type" value="Genomic_DNA"/>
</dbReference>
<dbReference type="Gene3D" id="1.10.30.50">
    <property type="match status" value="1"/>
</dbReference>
<dbReference type="CDD" id="cd00085">
    <property type="entry name" value="HNHc"/>
    <property type="match status" value="1"/>
</dbReference>
<proteinExistence type="predicted"/>
<organism evidence="1 2">
    <name type="scientific">Vibrio phage Rostov-1</name>
    <dbReference type="NCBI Taxonomy" id="2086639"/>
    <lineage>
        <taxon>Viruses</taxon>
        <taxon>Duplodnaviria</taxon>
        <taxon>Heunggongvirae</taxon>
        <taxon>Uroviricota</taxon>
        <taxon>Caudoviricetes</taxon>
        <taxon>Autographivirales</taxon>
        <taxon>Autotranscriptaviridae</taxon>
        <taxon>Studiervirinae</taxon>
        <taxon>Chatterjeevirus</taxon>
        <taxon>Chatterjeevirus N4</taxon>
    </lineage>
</organism>
<dbReference type="InterPro" id="IPR003615">
    <property type="entry name" value="HNH_nuc"/>
</dbReference>
<evidence type="ECO:0000313" key="1">
    <source>
        <dbReference type="EMBL" id="AVH85447.1"/>
    </source>
</evidence>
<reference evidence="2" key="1">
    <citation type="submission" date="2018-02" db="EMBL/GenBank/DDBJ databases">
        <authorList>
            <person name="Gaevskaya N.E."/>
            <person name="Tyurina A.V."/>
            <person name="Pogozhova M.P."/>
            <person name="Pisanov R.V."/>
            <person name="Vodopyanov A.S."/>
            <person name="Ivanov S.A."/>
        </authorList>
    </citation>
    <scope>NUCLEOTIDE SEQUENCE [LARGE SCALE GENOMIC DNA]</scope>
</reference>
<gene>
    <name evidence="1" type="ORF">Rostov1_00057</name>
</gene>
<evidence type="ECO:0000313" key="2">
    <source>
        <dbReference type="Proteomes" id="UP000240642"/>
    </source>
</evidence>
<protein>
    <submittedName>
        <fullName evidence="1">Uncharacterized protein</fullName>
    </submittedName>
</protein>
<dbReference type="Proteomes" id="UP000240642">
    <property type="component" value="Genome"/>
</dbReference>
<name>A0A2P0ZKB5_9CAUD</name>
<accession>A0A2P0ZKB5</accession>